<dbReference type="PROSITE" id="PS50088">
    <property type="entry name" value="ANK_REPEAT"/>
    <property type="match status" value="3"/>
</dbReference>
<feature type="region of interest" description="Disordered" evidence="9">
    <location>
        <begin position="87"/>
        <end position="120"/>
    </location>
</feature>
<dbReference type="SUPFAM" id="SSF48403">
    <property type="entry name" value="Ankyrin repeat"/>
    <property type="match status" value="1"/>
</dbReference>
<evidence type="ECO:0000256" key="6">
    <source>
        <dbReference type="ARBA" id="ARBA00023043"/>
    </source>
</evidence>
<dbReference type="Gene3D" id="1.10.20.10">
    <property type="entry name" value="Histone, subunit A"/>
    <property type="match status" value="1"/>
</dbReference>
<feature type="region of interest" description="Disordered" evidence="9">
    <location>
        <begin position="185"/>
        <end position="227"/>
    </location>
</feature>
<dbReference type="Pfam" id="PF26281">
    <property type="entry name" value="Histone_ABTB"/>
    <property type="match status" value="1"/>
</dbReference>
<evidence type="ECO:0000256" key="3">
    <source>
        <dbReference type="ARBA" id="ARBA00022537"/>
    </source>
</evidence>
<dbReference type="Gene3D" id="1.25.40.20">
    <property type="entry name" value="Ankyrin repeat-containing domain"/>
    <property type="match status" value="1"/>
</dbReference>
<dbReference type="PANTHER" id="PTHR46071:SF2">
    <property type="entry name" value="ANKYRIN REPEAT AND BTB_POZ DOMAIN-CONTAINING PROTEIN 2-LIKE PROTEIN"/>
    <property type="match status" value="1"/>
</dbReference>
<dbReference type="STRING" id="1965070.A0A3S3PKJ4"/>
<feature type="compositionally biased region" description="Polar residues" evidence="9">
    <location>
        <begin position="196"/>
        <end position="226"/>
    </location>
</feature>
<reference evidence="11 12" key="1">
    <citation type="journal article" date="2018" name="Gigascience">
        <title>Genomes of trombidid mites reveal novel predicted allergens and laterally-transferred genes associated with secondary metabolism.</title>
        <authorList>
            <person name="Dong X."/>
            <person name="Chaisiri K."/>
            <person name="Xia D."/>
            <person name="Armstrong S.D."/>
            <person name="Fang Y."/>
            <person name="Donnelly M.J."/>
            <person name="Kadowaki T."/>
            <person name="McGarry J.W."/>
            <person name="Darby A.C."/>
            <person name="Makepeace B.L."/>
        </authorList>
    </citation>
    <scope>NUCLEOTIDE SEQUENCE [LARGE SCALE GENOMIC DNA]</scope>
    <source>
        <strain evidence="11">UoL-WK</strain>
    </source>
</reference>
<evidence type="ECO:0000256" key="8">
    <source>
        <dbReference type="PROSITE-ProRule" id="PRU00023"/>
    </source>
</evidence>
<dbReference type="InterPro" id="IPR009072">
    <property type="entry name" value="Histone-fold"/>
</dbReference>
<dbReference type="GO" id="GO:0006887">
    <property type="term" value="P:exocytosis"/>
    <property type="evidence" value="ECO:0007669"/>
    <property type="project" value="UniProtKB-KW"/>
</dbReference>
<evidence type="ECO:0000256" key="5">
    <source>
        <dbReference type="ARBA" id="ARBA00023028"/>
    </source>
</evidence>
<dbReference type="Pfam" id="PF00023">
    <property type="entry name" value="Ank"/>
    <property type="match status" value="1"/>
</dbReference>
<keyword evidence="7" id="KW-0472">Membrane</keyword>
<feature type="region of interest" description="Disordered" evidence="9">
    <location>
        <begin position="348"/>
        <end position="382"/>
    </location>
</feature>
<keyword evidence="4" id="KW-0677">Repeat</keyword>
<feature type="region of interest" description="Disordered" evidence="9">
    <location>
        <begin position="35"/>
        <end position="67"/>
    </location>
</feature>
<feature type="compositionally biased region" description="Low complexity" evidence="9">
    <location>
        <begin position="740"/>
        <end position="754"/>
    </location>
</feature>
<evidence type="ECO:0000256" key="4">
    <source>
        <dbReference type="ARBA" id="ARBA00022737"/>
    </source>
</evidence>
<keyword evidence="5" id="KW-0528">Neurotoxin</keyword>
<feature type="repeat" description="ANK" evidence="8">
    <location>
        <begin position="1037"/>
        <end position="1069"/>
    </location>
</feature>
<dbReference type="EMBL" id="NCKU01000730">
    <property type="protein sequence ID" value="RWS14411.1"/>
    <property type="molecule type" value="Genomic_DNA"/>
</dbReference>
<evidence type="ECO:0000256" key="2">
    <source>
        <dbReference type="ARBA" id="ARBA00022483"/>
    </source>
</evidence>
<dbReference type="GO" id="GO:0044231">
    <property type="term" value="C:host cell presynaptic membrane"/>
    <property type="evidence" value="ECO:0007669"/>
    <property type="project" value="UniProtKB-KW"/>
</dbReference>
<feature type="repeat" description="ANK" evidence="8">
    <location>
        <begin position="990"/>
        <end position="1022"/>
    </location>
</feature>
<dbReference type="OrthoDB" id="2316821at2759"/>
<dbReference type="InterPro" id="IPR059008">
    <property type="entry name" value="ABTB2/3_histone"/>
</dbReference>
<dbReference type="InterPro" id="IPR002110">
    <property type="entry name" value="Ankyrin_rpt"/>
</dbReference>
<feature type="region of interest" description="Disordered" evidence="9">
    <location>
        <begin position="740"/>
        <end position="760"/>
    </location>
</feature>
<dbReference type="Proteomes" id="UP000285301">
    <property type="component" value="Unassembled WGS sequence"/>
</dbReference>
<keyword evidence="2" id="KW-0268">Exocytosis</keyword>
<feature type="repeat" description="ANK" evidence="8">
    <location>
        <begin position="1075"/>
        <end position="1100"/>
    </location>
</feature>
<dbReference type="GO" id="GO:0046982">
    <property type="term" value="F:protein heterodimerization activity"/>
    <property type="evidence" value="ECO:0007669"/>
    <property type="project" value="InterPro"/>
</dbReference>
<proteinExistence type="predicted"/>
<name>A0A3S3PKJ4_9ACAR</name>
<dbReference type="PANTHER" id="PTHR46071">
    <property type="entry name" value="ANKYRIN REPEAT AND BTB/POZ DOMAIN-CONTAINING"/>
    <property type="match status" value="1"/>
</dbReference>
<dbReference type="GO" id="GO:0044218">
    <property type="term" value="C:other organism cell membrane"/>
    <property type="evidence" value="ECO:0007669"/>
    <property type="project" value="UniProtKB-KW"/>
</dbReference>
<protein>
    <submittedName>
        <fullName evidence="11">Ankyrin repeat and BTB/POZ domain-containing protein 2-like protein</fullName>
    </submittedName>
</protein>
<keyword evidence="7" id="KW-1053">Target membrane</keyword>
<dbReference type="InterPro" id="IPR052089">
    <property type="entry name" value="Ankyrin-BTB/POZ_domain"/>
</dbReference>
<accession>A0A3S3PKJ4</accession>
<feature type="domain" description="ABTB2/3 histone-like" evidence="10">
    <location>
        <begin position="538"/>
        <end position="672"/>
    </location>
</feature>
<dbReference type="PROSITE" id="PS50297">
    <property type="entry name" value="ANK_REP_REGION"/>
    <property type="match status" value="3"/>
</dbReference>
<comment type="subcellular location">
    <subcellularLocation>
        <location evidence="1">Target cell membrane</location>
    </subcellularLocation>
</comment>
<dbReference type="CDD" id="cd22913">
    <property type="entry name" value="HFD_ABTB2-like"/>
    <property type="match status" value="1"/>
</dbReference>
<dbReference type="AlphaFoldDB" id="A0A3S3PKJ4"/>
<dbReference type="Pfam" id="PF12796">
    <property type="entry name" value="Ank_2"/>
    <property type="match status" value="1"/>
</dbReference>
<keyword evidence="6 8" id="KW-0040">ANK repeat</keyword>
<dbReference type="SUPFAM" id="SSF47113">
    <property type="entry name" value="Histone-fold"/>
    <property type="match status" value="1"/>
</dbReference>
<comment type="caution">
    <text evidence="11">The sequence shown here is derived from an EMBL/GenBank/DDBJ whole genome shotgun (WGS) entry which is preliminary data.</text>
</comment>
<dbReference type="SMART" id="SM00248">
    <property type="entry name" value="ANK"/>
    <property type="match status" value="4"/>
</dbReference>
<keyword evidence="5" id="KW-0800">Toxin</keyword>
<evidence type="ECO:0000256" key="7">
    <source>
        <dbReference type="ARBA" id="ARBA00023298"/>
    </source>
</evidence>
<keyword evidence="12" id="KW-1185">Reference proteome</keyword>
<feature type="compositionally biased region" description="Polar residues" evidence="9">
    <location>
        <begin position="363"/>
        <end position="380"/>
    </location>
</feature>
<evidence type="ECO:0000256" key="9">
    <source>
        <dbReference type="SAM" id="MobiDB-lite"/>
    </source>
</evidence>
<keyword evidence="5" id="KW-0638">Presynaptic neurotoxin</keyword>
<evidence type="ECO:0000313" key="11">
    <source>
        <dbReference type="EMBL" id="RWS14411.1"/>
    </source>
</evidence>
<evidence type="ECO:0000259" key="10">
    <source>
        <dbReference type="Pfam" id="PF26281"/>
    </source>
</evidence>
<sequence length="1227" mass="135306">MTSIKKTLEIIRPKPRKINSQLAADNQQKIVFEFESSEKGTDNVDCSSNSKYLAPGRPNTPLNPFKRDIAGSAPLLSNLKCSSPSKEASATVSKKDATQFEQQPQIPKRPMSPFDAHSQSVPIDRPSAGSDCLTDNAFPHEGISARLVHEKIDFVPALQGLVVALRSSPVVPLNARSTPVIHQSARATPLVHRSARSTPLGNCSARSTPVVHQSARSTPIQRSTPVQRPGFDLNNAALFAQIAKSTPSISSTHTSLKTSSPVLKLPAKCEFDQPLAKEHEATECGSLSKSSSDGYDIVSRRKVLSKLKSRRRGQTPVQQIIGHSTEYHFYQTTTDLMEQERAIANRSRHGFCGGSSSDENRSSGHATMSDAHSSYISSSPTDEDNLRALLEDETKQHINHHNHKKMAEMSAFGMKVGGKRSVHSRRRAGDHHLRRVHANDNLLATIIAEEGQAISDVQQIMHAMEQLKMRVPSVSNGYSTSTSTYSSVSGASLESEPQGIRRLIRHSSLETIATNITTADEFVWLDSHSRLVELQHLPWSNQEILRVLQQGRIKNFVDRVSMEAVIRLSYVLQRPLVRIAREAQRFCRVFGICSKNEIISSVKVILSSNLADTCIKAGHRTAAIYAVNGENHKQSKSNQAGLQLSVGKFHRWMSDVNIGTFVHDFAAIYLTAAIENLLEEIVLLCLSLNNETIVTIQVLDNCIANSPDLWGILQPYAHLNAGRTANGALVLPLMQGDESSSNFSSNSKQTTSSSPIPQDNHSRQQFIEKNLLTTCFGSIQELGMKPLRIRLLLTKRFLNLLGEAVDHIVQYKTRYQNQSPTVSSNNAMNGLRNVNCSNLGTVWEQGALSTLYYFMRCVQLEHNENAEHSSRNASQELVYERPYLMLPPLTEWIRVASAHAEYRRSLVVDKDDVMQAARLLLPGVDCPYRQINYFTDDWLYTRKDYSKNDCSKKLKIDLAFKMLLCGRTDLVPCALSLLPQSTGVNTMNEQGLTPLMLACIQGDEAMVHILLNAGADVDLETLPSATKSCPCVCPEIQHWTPLTFATIHQHLPIVKLLLEKGANVEGGAKLNEERATETPLQLASASGNLELVKLLLSYGAHPFLSTVTTDCMSVPSKGCCSAIAVAAGHGQRLILRTLLAHPLATVNKDVLSLEEILAEGQATIRSVNRIQVVPVNQANACLATIAEDGNKVIHLTKHQLRALQEAIYHSVENGHLEITLDLRNFGN</sequence>
<keyword evidence="3" id="KW-1052">Target cell membrane</keyword>
<evidence type="ECO:0000256" key="1">
    <source>
        <dbReference type="ARBA" id="ARBA00004175"/>
    </source>
</evidence>
<organism evidence="11 12">
    <name type="scientific">Dinothrombium tinctorium</name>
    <dbReference type="NCBI Taxonomy" id="1965070"/>
    <lineage>
        <taxon>Eukaryota</taxon>
        <taxon>Metazoa</taxon>
        <taxon>Ecdysozoa</taxon>
        <taxon>Arthropoda</taxon>
        <taxon>Chelicerata</taxon>
        <taxon>Arachnida</taxon>
        <taxon>Acari</taxon>
        <taxon>Acariformes</taxon>
        <taxon>Trombidiformes</taxon>
        <taxon>Prostigmata</taxon>
        <taxon>Anystina</taxon>
        <taxon>Parasitengona</taxon>
        <taxon>Trombidioidea</taxon>
        <taxon>Trombidiidae</taxon>
        <taxon>Dinothrombium</taxon>
    </lineage>
</organism>
<gene>
    <name evidence="11" type="ORF">B4U79_11077</name>
</gene>
<evidence type="ECO:0000313" key="12">
    <source>
        <dbReference type="Proteomes" id="UP000285301"/>
    </source>
</evidence>
<dbReference type="InterPro" id="IPR036770">
    <property type="entry name" value="Ankyrin_rpt-contain_sf"/>
</dbReference>